<feature type="domain" description="DUF6533" evidence="2">
    <location>
        <begin position="23"/>
        <end position="67"/>
    </location>
</feature>
<dbReference type="EMBL" id="KQ085967">
    <property type="protein sequence ID" value="KLO12988.1"/>
    <property type="molecule type" value="Genomic_DNA"/>
</dbReference>
<proteinExistence type="predicted"/>
<evidence type="ECO:0000256" key="1">
    <source>
        <dbReference type="SAM" id="Phobius"/>
    </source>
</evidence>
<dbReference type="STRING" id="27342.A0A0H2RU75"/>
<dbReference type="Pfam" id="PF20151">
    <property type="entry name" value="DUF6533"/>
    <property type="match status" value="1"/>
</dbReference>
<reference evidence="3 4" key="1">
    <citation type="submission" date="2015-04" db="EMBL/GenBank/DDBJ databases">
        <title>Complete genome sequence of Schizopora paradoxa KUC8140, a cosmopolitan wood degrader in East Asia.</title>
        <authorList>
            <consortium name="DOE Joint Genome Institute"/>
            <person name="Min B."/>
            <person name="Park H."/>
            <person name="Jang Y."/>
            <person name="Kim J.-J."/>
            <person name="Kim K.H."/>
            <person name="Pangilinan J."/>
            <person name="Lipzen A."/>
            <person name="Riley R."/>
            <person name="Grigoriev I.V."/>
            <person name="Spatafora J.W."/>
            <person name="Choi I.-G."/>
        </authorList>
    </citation>
    <scope>NUCLEOTIDE SEQUENCE [LARGE SCALE GENOMIC DNA]</scope>
    <source>
        <strain evidence="3 4">KUC8140</strain>
    </source>
</reference>
<feature type="transmembrane region" description="Helical" evidence="1">
    <location>
        <begin position="104"/>
        <end position="129"/>
    </location>
</feature>
<dbReference type="InterPro" id="IPR045340">
    <property type="entry name" value="DUF6533"/>
</dbReference>
<keyword evidence="1" id="KW-1133">Transmembrane helix</keyword>
<feature type="transmembrane region" description="Helical" evidence="1">
    <location>
        <begin position="198"/>
        <end position="221"/>
    </location>
</feature>
<name>A0A0H2RU75_9AGAM</name>
<feature type="transmembrane region" description="Helical" evidence="1">
    <location>
        <begin position="141"/>
        <end position="165"/>
    </location>
</feature>
<accession>A0A0H2RU75</accession>
<dbReference type="OrthoDB" id="3261349at2759"/>
<evidence type="ECO:0000259" key="2">
    <source>
        <dbReference type="Pfam" id="PF20151"/>
    </source>
</evidence>
<dbReference type="InParanoid" id="A0A0H2RU75"/>
<evidence type="ECO:0000313" key="3">
    <source>
        <dbReference type="EMBL" id="KLO12988.1"/>
    </source>
</evidence>
<keyword evidence="4" id="KW-1185">Reference proteome</keyword>
<sequence length="368" mass="41106">MDTFSLDALVSGLTDANFAKEYAVASWALFVYEYFITFDQEVTNLWRTQGSYLLKVLWFFNRYTFFLSFSPTLLLSFVPLSPEVSSNPLRHSSKRVLIHYSRPFLAMFVKFPAAMQVILNASAGCTLILRTYALYACQKVLYVYVLPMKWILVMLLPVVAIGAAVESWALTMGVPTKLPPGVVGCILTGNPVDGDRFAFYWTSQLVFPTVIFGMTVARIVYLRREGQLKGGIVDVLMRDGVIYFAIIFIANLVNVVTFVTASQTVKQINAPFTEMIISVMICRIILNLRTERCLHNNSDEMSDFQCATWKERNGKISGDSDARSPTIFDSQVGTIGSVVDECESVMEFESASVVEGKTSKFAGRDGLV</sequence>
<feature type="transmembrane region" description="Helical" evidence="1">
    <location>
        <begin position="241"/>
        <end position="262"/>
    </location>
</feature>
<dbReference type="Proteomes" id="UP000053477">
    <property type="component" value="Unassembled WGS sequence"/>
</dbReference>
<evidence type="ECO:0000313" key="4">
    <source>
        <dbReference type="Proteomes" id="UP000053477"/>
    </source>
</evidence>
<dbReference type="AlphaFoldDB" id="A0A0H2RU75"/>
<protein>
    <recommendedName>
        <fullName evidence="2">DUF6533 domain-containing protein</fullName>
    </recommendedName>
</protein>
<gene>
    <name evidence="3" type="ORF">SCHPADRAFT_940763</name>
</gene>
<keyword evidence="1" id="KW-0812">Transmembrane</keyword>
<organism evidence="3 4">
    <name type="scientific">Schizopora paradoxa</name>
    <dbReference type="NCBI Taxonomy" id="27342"/>
    <lineage>
        <taxon>Eukaryota</taxon>
        <taxon>Fungi</taxon>
        <taxon>Dikarya</taxon>
        <taxon>Basidiomycota</taxon>
        <taxon>Agaricomycotina</taxon>
        <taxon>Agaricomycetes</taxon>
        <taxon>Hymenochaetales</taxon>
        <taxon>Schizoporaceae</taxon>
        <taxon>Schizopora</taxon>
    </lineage>
</organism>
<keyword evidence="1" id="KW-0472">Membrane</keyword>
<feature type="transmembrane region" description="Helical" evidence="1">
    <location>
        <begin position="63"/>
        <end position="84"/>
    </location>
</feature>